<evidence type="ECO:0000313" key="3">
    <source>
        <dbReference type="Proteomes" id="UP000198287"/>
    </source>
</evidence>
<protein>
    <submittedName>
        <fullName evidence="2">Uncharacterized protein</fullName>
    </submittedName>
</protein>
<name>A0A226D053_FOLCA</name>
<organism evidence="2 3">
    <name type="scientific">Folsomia candida</name>
    <name type="common">Springtail</name>
    <dbReference type="NCBI Taxonomy" id="158441"/>
    <lineage>
        <taxon>Eukaryota</taxon>
        <taxon>Metazoa</taxon>
        <taxon>Ecdysozoa</taxon>
        <taxon>Arthropoda</taxon>
        <taxon>Hexapoda</taxon>
        <taxon>Collembola</taxon>
        <taxon>Entomobryomorpha</taxon>
        <taxon>Isotomoidea</taxon>
        <taxon>Isotomidae</taxon>
        <taxon>Proisotominae</taxon>
        <taxon>Folsomia</taxon>
    </lineage>
</organism>
<gene>
    <name evidence="2" type="ORF">Fcan01_26526</name>
</gene>
<feature type="transmembrane region" description="Helical" evidence="1">
    <location>
        <begin position="217"/>
        <end position="239"/>
    </location>
</feature>
<evidence type="ECO:0000256" key="1">
    <source>
        <dbReference type="SAM" id="Phobius"/>
    </source>
</evidence>
<keyword evidence="1" id="KW-0472">Membrane</keyword>
<keyword evidence="1" id="KW-0812">Transmembrane</keyword>
<feature type="transmembrane region" description="Helical" evidence="1">
    <location>
        <begin position="103"/>
        <end position="127"/>
    </location>
</feature>
<dbReference type="Proteomes" id="UP000198287">
    <property type="component" value="Unassembled WGS sequence"/>
</dbReference>
<accession>A0A226D053</accession>
<dbReference type="EMBL" id="LNIX01000044">
    <property type="protein sequence ID" value="OXA38599.1"/>
    <property type="molecule type" value="Genomic_DNA"/>
</dbReference>
<keyword evidence="3" id="KW-1185">Reference proteome</keyword>
<feature type="transmembrane region" description="Helical" evidence="1">
    <location>
        <begin position="25"/>
        <end position="41"/>
    </location>
</feature>
<reference evidence="2 3" key="1">
    <citation type="submission" date="2015-12" db="EMBL/GenBank/DDBJ databases">
        <title>The genome of Folsomia candida.</title>
        <authorList>
            <person name="Faddeeva A."/>
            <person name="Derks M.F."/>
            <person name="Anvar Y."/>
            <person name="Smit S."/>
            <person name="Van Straalen N."/>
            <person name="Roelofs D."/>
        </authorList>
    </citation>
    <scope>NUCLEOTIDE SEQUENCE [LARGE SCALE GENOMIC DNA]</scope>
    <source>
        <strain evidence="2 3">VU population</strain>
        <tissue evidence="2">Whole body</tissue>
    </source>
</reference>
<proteinExistence type="predicted"/>
<keyword evidence="1" id="KW-1133">Transmembrane helix</keyword>
<sequence>MFVVVPTRSQYFYSMLSSSTTHRNIWPSFIFLIFIGFEIYAKSSQGFMVASDAFTIFPNLQTLSLWMYGLSRVGPFPLVPPFRKIAIFQTFHIFTTYYTHASIWLLIPVLCFCVPACLIIPCAFASIRFHSFLPLFEYVPFPTLSNNGVVNNGVANNGVAFAVTLMPSAAIYDASNKLFKQIRAEVGVKIGKLSRKRFAALYPFGVRVGPLVEVRKVAILLSYNFIADYVFTLLITFPLESLIP</sequence>
<dbReference type="AlphaFoldDB" id="A0A226D053"/>
<comment type="caution">
    <text evidence="2">The sequence shown here is derived from an EMBL/GenBank/DDBJ whole genome shotgun (WGS) entry which is preliminary data.</text>
</comment>
<evidence type="ECO:0000313" key="2">
    <source>
        <dbReference type="EMBL" id="OXA38599.1"/>
    </source>
</evidence>